<proteinExistence type="predicted"/>
<name>A0AAV7LRG4_PLEWA</name>
<sequence length="87" mass="9120">MASEETSSEALLRLKEEGCKAIKAAVAPGSVELRFQSGEVAAWLPARTECRGEPRQGVSHAQAPEGINVGSGALFNARLSVAGQQQQ</sequence>
<evidence type="ECO:0000313" key="1">
    <source>
        <dbReference type="EMBL" id="KAJ1093697.1"/>
    </source>
</evidence>
<organism evidence="1 2">
    <name type="scientific">Pleurodeles waltl</name>
    <name type="common">Iberian ribbed newt</name>
    <dbReference type="NCBI Taxonomy" id="8319"/>
    <lineage>
        <taxon>Eukaryota</taxon>
        <taxon>Metazoa</taxon>
        <taxon>Chordata</taxon>
        <taxon>Craniata</taxon>
        <taxon>Vertebrata</taxon>
        <taxon>Euteleostomi</taxon>
        <taxon>Amphibia</taxon>
        <taxon>Batrachia</taxon>
        <taxon>Caudata</taxon>
        <taxon>Salamandroidea</taxon>
        <taxon>Salamandridae</taxon>
        <taxon>Pleurodelinae</taxon>
        <taxon>Pleurodeles</taxon>
    </lineage>
</organism>
<gene>
    <name evidence="1" type="ORF">NDU88_006793</name>
</gene>
<dbReference type="EMBL" id="JANPWB010000015">
    <property type="protein sequence ID" value="KAJ1093697.1"/>
    <property type="molecule type" value="Genomic_DNA"/>
</dbReference>
<dbReference type="Proteomes" id="UP001066276">
    <property type="component" value="Chromosome 11"/>
</dbReference>
<evidence type="ECO:0000313" key="2">
    <source>
        <dbReference type="Proteomes" id="UP001066276"/>
    </source>
</evidence>
<keyword evidence="2" id="KW-1185">Reference proteome</keyword>
<reference evidence="1" key="1">
    <citation type="journal article" date="2022" name="bioRxiv">
        <title>Sequencing and chromosome-scale assembly of the giantPleurodeles waltlgenome.</title>
        <authorList>
            <person name="Brown T."/>
            <person name="Elewa A."/>
            <person name="Iarovenko S."/>
            <person name="Subramanian E."/>
            <person name="Araus A.J."/>
            <person name="Petzold A."/>
            <person name="Susuki M."/>
            <person name="Suzuki K.-i.T."/>
            <person name="Hayashi T."/>
            <person name="Toyoda A."/>
            <person name="Oliveira C."/>
            <person name="Osipova E."/>
            <person name="Leigh N.D."/>
            <person name="Simon A."/>
            <person name="Yun M.H."/>
        </authorList>
    </citation>
    <scope>NUCLEOTIDE SEQUENCE</scope>
    <source>
        <strain evidence="1">20211129_DDA</strain>
        <tissue evidence="1">Liver</tissue>
    </source>
</reference>
<comment type="caution">
    <text evidence="1">The sequence shown here is derived from an EMBL/GenBank/DDBJ whole genome shotgun (WGS) entry which is preliminary data.</text>
</comment>
<dbReference type="AlphaFoldDB" id="A0AAV7LRG4"/>
<protein>
    <submittedName>
        <fullName evidence="1">Uncharacterized protein</fullName>
    </submittedName>
</protein>
<accession>A0AAV7LRG4</accession>